<comment type="similarity">
    <text evidence="1">Belongs to the universal ribosomal protein uS7 family.</text>
</comment>
<dbReference type="InterPro" id="IPR023798">
    <property type="entry name" value="Ribosomal_uS7_dom"/>
</dbReference>
<evidence type="ECO:0000259" key="4">
    <source>
        <dbReference type="Pfam" id="PF00177"/>
    </source>
</evidence>
<dbReference type="GO" id="GO:0005840">
    <property type="term" value="C:ribosome"/>
    <property type="evidence" value="ECO:0007669"/>
    <property type="project" value="UniProtKB-KW"/>
</dbReference>
<accession>A0AAX3N8E6</accession>
<evidence type="ECO:0000256" key="3">
    <source>
        <dbReference type="ARBA" id="ARBA00023274"/>
    </source>
</evidence>
<dbReference type="SUPFAM" id="SSF47973">
    <property type="entry name" value="Ribosomal protein S7"/>
    <property type="match status" value="1"/>
</dbReference>
<dbReference type="GO" id="GO:0006412">
    <property type="term" value="P:translation"/>
    <property type="evidence" value="ECO:0007669"/>
    <property type="project" value="InterPro"/>
</dbReference>
<dbReference type="Proteomes" id="UP001222373">
    <property type="component" value="Chromosome"/>
</dbReference>
<protein>
    <submittedName>
        <fullName evidence="5">30S ribosomal protein S7</fullName>
    </submittedName>
</protein>
<dbReference type="EMBL" id="CP110500">
    <property type="protein sequence ID" value="WDI79216.1"/>
    <property type="molecule type" value="Genomic_DNA"/>
</dbReference>
<dbReference type="AlphaFoldDB" id="A0AAX3N8E6"/>
<dbReference type="Gene3D" id="1.10.455.10">
    <property type="entry name" value="Ribosomal protein S7 domain"/>
    <property type="match status" value="1"/>
</dbReference>
<reference evidence="5" key="1">
    <citation type="submission" date="2022-11" db="EMBL/GenBank/DDBJ databases">
        <title>Genomic comparisons reveal selection pressure and functional variation between nutritional endosymbionts of cave-adapted and epigean Hawaiian planthoppers.</title>
        <authorList>
            <person name="Gossett J.M."/>
            <person name="Porter M.L."/>
            <person name="Vasquez Y."/>
            <person name="Bennett G.M."/>
            <person name="Chong R.A."/>
        </authorList>
    </citation>
    <scope>NUCLEOTIDE SEQUENCE</scope>
    <source>
        <strain evidence="5">OPOL2</strain>
    </source>
</reference>
<dbReference type="Pfam" id="PF00177">
    <property type="entry name" value="Ribosomal_S7"/>
    <property type="match status" value="1"/>
</dbReference>
<keyword evidence="3" id="KW-0687">Ribonucleoprotein</keyword>
<feature type="domain" description="Small ribosomal subunit protein uS7" evidence="4">
    <location>
        <begin position="9"/>
        <end position="153"/>
    </location>
</feature>
<evidence type="ECO:0000256" key="1">
    <source>
        <dbReference type="ARBA" id="ARBA00007151"/>
    </source>
</evidence>
<evidence type="ECO:0000256" key="2">
    <source>
        <dbReference type="ARBA" id="ARBA00022980"/>
    </source>
</evidence>
<evidence type="ECO:0000313" key="6">
    <source>
        <dbReference type="Proteomes" id="UP001222373"/>
    </source>
</evidence>
<dbReference type="PIRSF" id="PIRSF002122">
    <property type="entry name" value="RPS7p_RPS7a_RPS5e_RPS7o"/>
    <property type="match status" value="1"/>
</dbReference>
<evidence type="ECO:0000313" key="5">
    <source>
        <dbReference type="EMBL" id="WDI79216.1"/>
    </source>
</evidence>
<dbReference type="GO" id="GO:1990904">
    <property type="term" value="C:ribonucleoprotein complex"/>
    <property type="evidence" value="ECO:0007669"/>
    <property type="project" value="UniProtKB-KW"/>
</dbReference>
<sequence>MEIKKMSRKNKKILKKISYDIFFNCRKINKIINIIMKNGKKIKSENLFYKSMIFIRLKYKENPYRIFLNCLKNSMPIVNIRKRKIGGAIFNIPIKLDINKSMFLAFKNIVRISRNKIGKFYINLANEIYETSCGTSDSVRCRDEIHKISENNRAFSHFI</sequence>
<name>A0AAX3N8E6_9PROT</name>
<proteinExistence type="inferred from homology"/>
<organism evidence="5 6">
    <name type="scientific">Candidatus Vidania fulgoroideorum</name>
    <dbReference type="NCBI Taxonomy" id="881286"/>
    <lineage>
        <taxon>Bacteria</taxon>
        <taxon>Pseudomonadati</taxon>
        <taxon>Pseudomonadota</taxon>
        <taxon>Betaproteobacteria</taxon>
        <taxon>Candidatus Vidania</taxon>
    </lineage>
</organism>
<dbReference type="InterPro" id="IPR036823">
    <property type="entry name" value="Ribosomal_uS7_dom_sf"/>
</dbReference>
<keyword evidence="2 5" id="KW-0689">Ribosomal protein</keyword>
<dbReference type="InterPro" id="IPR000235">
    <property type="entry name" value="Ribosomal_uS7"/>
</dbReference>
<dbReference type="PANTHER" id="PTHR11205">
    <property type="entry name" value="RIBOSOMAL PROTEIN S7"/>
    <property type="match status" value="1"/>
</dbReference>
<gene>
    <name evidence="5" type="ORF">ONB67_00750</name>
</gene>